<dbReference type="AlphaFoldDB" id="A0A2P7QZJ2"/>
<accession>A0A2P7QZJ2</accession>
<dbReference type="OrthoDB" id="7391233at2"/>
<name>A0A2P7QZJ2_9SPHN</name>
<protein>
    <submittedName>
        <fullName evidence="2">Uncharacterized protein</fullName>
    </submittedName>
</protein>
<gene>
    <name evidence="2" type="ORF">C7I55_03155</name>
</gene>
<sequence length="163" mass="17374">MKLAFAAAGALIALSAPSLAQETAAAPAAEGSERVNQLIVYGDDPCPQSTNDQINVCARKPESERYRIPEALRGNPNDPANQAWATKATELQYVGRSGIGSCSPVGAGGMIGCYNDLVRQARAERAGRDEVNWNRLIEEARQERLGRIDAEAAAVEADQAPPR</sequence>
<comment type="caution">
    <text evidence="2">The sequence shown here is derived from an EMBL/GenBank/DDBJ whole genome shotgun (WGS) entry which is preliminary data.</text>
</comment>
<dbReference type="EMBL" id="PXYI01000001">
    <property type="protein sequence ID" value="PSJ43376.1"/>
    <property type="molecule type" value="Genomic_DNA"/>
</dbReference>
<dbReference type="RefSeq" id="WP_106511396.1">
    <property type="nucleotide sequence ID" value="NZ_PXYI01000001.1"/>
</dbReference>
<evidence type="ECO:0000256" key="1">
    <source>
        <dbReference type="SAM" id="SignalP"/>
    </source>
</evidence>
<reference evidence="2 3" key="1">
    <citation type="submission" date="2018-03" db="EMBL/GenBank/DDBJ databases">
        <title>The draft genome of Sphingosinicella sp. GL-C-18.</title>
        <authorList>
            <person name="Liu L."/>
            <person name="Li L."/>
            <person name="Liang L."/>
            <person name="Zhang X."/>
            <person name="Wang T."/>
        </authorList>
    </citation>
    <scope>NUCLEOTIDE SEQUENCE [LARGE SCALE GENOMIC DNA]</scope>
    <source>
        <strain evidence="2 3">GL-C-18</strain>
    </source>
</reference>
<feature type="chain" id="PRO_5015186326" evidence="1">
    <location>
        <begin position="21"/>
        <end position="163"/>
    </location>
</feature>
<evidence type="ECO:0000313" key="3">
    <source>
        <dbReference type="Proteomes" id="UP000241167"/>
    </source>
</evidence>
<keyword evidence="3" id="KW-1185">Reference proteome</keyword>
<proteinExistence type="predicted"/>
<organism evidence="2 3">
    <name type="scientific">Allosphingosinicella deserti</name>
    <dbReference type="NCBI Taxonomy" id="2116704"/>
    <lineage>
        <taxon>Bacteria</taxon>
        <taxon>Pseudomonadati</taxon>
        <taxon>Pseudomonadota</taxon>
        <taxon>Alphaproteobacteria</taxon>
        <taxon>Sphingomonadales</taxon>
        <taxon>Sphingomonadaceae</taxon>
        <taxon>Allosphingosinicella</taxon>
    </lineage>
</organism>
<evidence type="ECO:0000313" key="2">
    <source>
        <dbReference type="EMBL" id="PSJ43376.1"/>
    </source>
</evidence>
<dbReference type="Proteomes" id="UP000241167">
    <property type="component" value="Unassembled WGS sequence"/>
</dbReference>
<feature type="signal peptide" evidence="1">
    <location>
        <begin position="1"/>
        <end position="20"/>
    </location>
</feature>
<keyword evidence="1" id="KW-0732">Signal</keyword>